<feature type="transmembrane region" description="Helical" evidence="5">
    <location>
        <begin position="93"/>
        <end position="113"/>
    </location>
</feature>
<feature type="transmembrane region" description="Helical" evidence="5">
    <location>
        <begin position="249"/>
        <end position="267"/>
    </location>
</feature>
<name>A0A263BVV9_9BACI</name>
<keyword evidence="4 5" id="KW-0472">Membrane</keyword>
<reference evidence="7 8" key="2">
    <citation type="submission" date="2017-09" db="EMBL/GenBank/DDBJ databases">
        <title>Bacillus patelloidae sp. nov., isolated from the intestinal tract of a marine limpet.</title>
        <authorList>
            <person name="Liu R."/>
            <person name="Dong C."/>
            <person name="Shao Z."/>
        </authorList>
    </citation>
    <scope>NUCLEOTIDE SEQUENCE [LARGE SCALE GENOMIC DNA]</scope>
    <source>
        <strain evidence="7 8">SA5d-4</strain>
    </source>
</reference>
<dbReference type="PANTHER" id="PTHR30071">
    <property type="entry name" value="HEME EXPORTER PROTEIN C"/>
    <property type="match status" value="1"/>
</dbReference>
<keyword evidence="3 5" id="KW-1133">Transmembrane helix</keyword>
<dbReference type="GO" id="GO:0020037">
    <property type="term" value="F:heme binding"/>
    <property type="evidence" value="ECO:0007669"/>
    <property type="project" value="InterPro"/>
</dbReference>
<evidence type="ECO:0000313" key="7">
    <source>
        <dbReference type="EMBL" id="OZM57883.1"/>
    </source>
</evidence>
<gene>
    <name evidence="7" type="ORF">CIB95_05870</name>
</gene>
<keyword evidence="8" id="KW-1185">Reference proteome</keyword>
<dbReference type="Proteomes" id="UP000217083">
    <property type="component" value="Unassembled WGS sequence"/>
</dbReference>
<reference evidence="8" key="1">
    <citation type="submission" date="2017-08" db="EMBL/GenBank/DDBJ databases">
        <authorList>
            <person name="Huang Z."/>
        </authorList>
    </citation>
    <scope>NUCLEOTIDE SEQUENCE [LARGE SCALE GENOMIC DNA]</scope>
    <source>
        <strain evidence="8">SA5d-4</strain>
    </source>
</reference>
<evidence type="ECO:0000256" key="1">
    <source>
        <dbReference type="ARBA" id="ARBA00004141"/>
    </source>
</evidence>
<protein>
    <submittedName>
        <fullName evidence="7">Cytochrome C assembly protein</fullName>
    </submittedName>
</protein>
<feature type="transmembrane region" description="Helical" evidence="5">
    <location>
        <begin position="133"/>
        <end position="158"/>
    </location>
</feature>
<evidence type="ECO:0000256" key="3">
    <source>
        <dbReference type="ARBA" id="ARBA00022989"/>
    </source>
</evidence>
<dbReference type="Pfam" id="PF01578">
    <property type="entry name" value="Cytochrom_C_asm"/>
    <property type="match status" value="1"/>
</dbReference>
<dbReference type="AlphaFoldDB" id="A0A263BVV9"/>
<dbReference type="RefSeq" id="WP_094923131.1">
    <property type="nucleotide sequence ID" value="NZ_NPIA01000002.1"/>
</dbReference>
<feature type="transmembrane region" description="Helical" evidence="5">
    <location>
        <begin position="6"/>
        <end position="26"/>
    </location>
</feature>
<evidence type="ECO:0000256" key="4">
    <source>
        <dbReference type="ARBA" id="ARBA00023136"/>
    </source>
</evidence>
<organism evidence="7 8">
    <name type="scientific">Lottiidibacillus patelloidae</name>
    <dbReference type="NCBI Taxonomy" id="2670334"/>
    <lineage>
        <taxon>Bacteria</taxon>
        <taxon>Bacillati</taxon>
        <taxon>Bacillota</taxon>
        <taxon>Bacilli</taxon>
        <taxon>Bacillales</taxon>
        <taxon>Bacillaceae</taxon>
        <taxon>Lottiidibacillus</taxon>
    </lineage>
</organism>
<feature type="domain" description="Cytochrome c assembly protein" evidence="6">
    <location>
        <begin position="69"/>
        <end position="267"/>
    </location>
</feature>
<dbReference type="EMBL" id="NPIA01000002">
    <property type="protein sequence ID" value="OZM57883.1"/>
    <property type="molecule type" value="Genomic_DNA"/>
</dbReference>
<feature type="transmembrane region" description="Helical" evidence="5">
    <location>
        <begin position="38"/>
        <end position="58"/>
    </location>
</feature>
<feature type="transmembrane region" description="Helical" evidence="5">
    <location>
        <begin position="64"/>
        <end position="86"/>
    </location>
</feature>
<dbReference type="InterPro" id="IPR045062">
    <property type="entry name" value="Cyt_c_biogenesis_CcsA/CcmC"/>
</dbReference>
<feature type="transmembrane region" description="Helical" evidence="5">
    <location>
        <begin position="184"/>
        <end position="209"/>
    </location>
</feature>
<dbReference type="GO" id="GO:0005886">
    <property type="term" value="C:plasma membrane"/>
    <property type="evidence" value="ECO:0007669"/>
    <property type="project" value="TreeGrafter"/>
</dbReference>
<sequence length="276" mass="31847">MYGITNSWIYDITIALYALSVLGYFIDFLQNNRKANVIAFWLLSIVWVLQTISLLLTLLEFNRFPFFTIFEGLFLYVWLIVTLSLVINWFFTVDFFVFFANVFGFIIMSIHLFAPKDNVSTAVTEQLMSELLIIHISMAMLSYGAFALAFIFSIMYLFQHNLLKKKKWGKRLVRLGNLSQLESLSYSSTIIAVPMLALSLVLGIIWAYIKVEAFHWYDAKVLLSFIVLIVYSIYLFLKVGKGLHGKALSMWNIAGFLVILINLFLSGELSSFHLWE</sequence>
<dbReference type="InterPro" id="IPR002541">
    <property type="entry name" value="Cyt_c_assembly"/>
</dbReference>
<proteinExistence type="predicted"/>
<evidence type="ECO:0000256" key="5">
    <source>
        <dbReference type="SAM" id="Phobius"/>
    </source>
</evidence>
<keyword evidence="2 5" id="KW-0812">Transmembrane</keyword>
<accession>A0A263BVV9</accession>
<evidence type="ECO:0000259" key="6">
    <source>
        <dbReference type="Pfam" id="PF01578"/>
    </source>
</evidence>
<comment type="subcellular location">
    <subcellularLocation>
        <location evidence="1">Membrane</location>
        <topology evidence="1">Multi-pass membrane protein</topology>
    </subcellularLocation>
</comment>
<dbReference type="GO" id="GO:0017004">
    <property type="term" value="P:cytochrome complex assembly"/>
    <property type="evidence" value="ECO:0007669"/>
    <property type="project" value="InterPro"/>
</dbReference>
<feature type="transmembrane region" description="Helical" evidence="5">
    <location>
        <begin position="221"/>
        <end position="237"/>
    </location>
</feature>
<evidence type="ECO:0000313" key="8">
    <source>
        <dbReference type="Proteomes" id="UP000217083"/>
    </source>
</evidence>
<evidence type="ECO:0000256" key="2">
    <source>
        <dbReference type="ARBA" id="ARBA00022692"/>
    </source>
</evidence>
<dbReference type="PANTHER" id="PTHR30071:SF15">
    <property type="entry name" value="PROTEIN HEMX"/>
    <property type="match status" value="1"/>
</dbReference>
<comment type="caution">
    <text evidence="7">The sequence shown here is derived from an EMBL/GenBank/DDBJ whole genome shotgun (WGS) entry which is preliminary data.</text>
</comment>